<evidence type="ECO:0000313" key="1">
    <source>
        <dbReference type="EMBL" id="EGC49985.1"/>
    </source>
</evidence>
<sequence>MDDSAWPMVKARRSLRRDRGFVHSKGLSLASACLQATGCRK</sequence>
<gene>
    <name evidence="1" type="ORF">HCEG_09200</name>
</gene>
<evidence type="ECO:0000313" key="2">
    <source>
        <dbReference type="Proteomes" id="UP000008142"/>
    </source>
</evidence>
<reference evidence="2" key="1">
    <citation type="submission" date="2008-07" db="EMBL/GenBank/DDBJ databases">
        <title>Annotation of Ajellomyces capsulatus strain H88.</title>
        <authorList>
            <person name="Champion M."/>
            <person name="Cuomo C."/>
            <person name="Ma L.-J."/>
            <person name="Henn M.R."/>
            <person name="Sil A."/>
            <person name="Goldman B."/>
            <person name="Young S.K."/>
            <person name="Kodira C.D."/>
            <person name="Zeng Q."/>
            <person name="Koehrsen M."/>
            <person name="Alvarado L."/>
            <person name="Berlin A."/>
            <person name="Borenstein D."/>
            <person name="Chen Z."/>
            <person name="Engels R."/>
            <person name="Freedman E."/>
            <person name="Gellesch M."/>
            <person name="Goldberg J."/>
            <person name="Griggs A."/>
            <person name="Gujja S."/>
            <person name="Heiman D."/>
            <person name="Hepburn T."/>
            <person name="Howarth C."/>
            <person name="Jen D."/>
            <person name="Larson L."/>
            <person name="Lewis B."/>
            <person name="Mehta T."/>
            <person name="Park D."/>
            <person name="Pearson M."/>
            <person name="Roberts A."/>
            <person name="Saif S."/>
            <person name="Shea T."/>
            <person name="Shenoy N."/>
            <person name="Sisk P."/>
            <person name="Stolte C."/>
            <person name="Sykes S."/>
            <person name="Walk T."/>
            <person name="White J."/>
            <person name="Yandava C."/>
            <person name="Klein B."/>
            <person name="McEwen J.G."/>
            <person name="Puccia R."/>
            <person name="Goldman G.H."/>
            <person name="Felipe M.S."/>
            <person name="Nino-Vega G."/>
            <person name="San-Blas G."/>
            <person name="Taylor J."/>
            <person name="Mendoza L."/>
            <person name="Galagan J."/>
            <person name="Nusbaum C."/>
            <person name="Birren B."/>
        </authorList>
    </citation>
    <scope>NUCLEOTIDE SEQUENCE [LARGE SCALE GENOMIC DNA]</scope>
    <source>
        <strain evidence="2">H88</strain>
    </source>
</reference>
<dbReference type="AlphaFoldDB" id="F0UVQ8"/>
<dbReference type="EMBL" id="DS990644">
    <property type="protein sequence ID" value="EGC49985.1"/>
    <property type="molecule type" value="Genomic_DNA"/>
</dbReference>
<accession>F0UVQ8</accession>
<protein>
    <submittedName>
        <fullName evidence="1">Predicted protein</fullName>
    </submittedName>
</protein>
<proteinExistence type="predicted"/>
<name>F0UVQ8_AJEC8</name>
<dbReference type="HOGENOM" id="CLU_3279346_0_0_1"/>
<organism evidence="2">
    <name type="scientific">Ajellomyces capsulatus (strain H88)</name>
    <name type="common">Darling's disease fungus</name>
    <name type="synonym">Histoplasma capsulatum</name>
    <dbReference type="NCBI Taxonomy" id="544711"/>
    <lineage>
        <taxon>Eukaryota</taxon>
        <taxon>Fungi</taxon>
        <taxon>Dikarya</taxon>
        <taxon>Ascomycota</taxon>
        <taxon>Pezizomycotina</taxon>
        <taxon>Eurotiomycetes</taxon>
        <taxon>Eurotiomycetidae</taxon>
        <taxon>Onygenales</taxon>
        <taxon>Ajellomycetaceae</taxon>
        <taxon>Histoplasma</taxon>
    </lineage>
</organism>
<dbReference type="Proteomes" id="UP000008142">
    <property type="component" value="Unassembled WGS sequence"/>
</dbReference>